<evidence type="ECO:0000256" key="1">
    <source>
        <dbReference type="SAM" id="Phobius"/>
    </source>
</evidence>
<dbReference type="InterPro" id="IPR004158">
    <property type="entry name" value="DUF247_pln"/>
</dbReference>
<keyword evidence="3" id="KW-1185">Reference proteome</keyword>
<reference evidence="2 3" key="1">
    <citation type="journal article" date="2021" name="Commun. Biol.">
        <title>The genome of Shorea leprosula (Dipterocarpaceae) highlights the ecological relevance of drought in aseasonal tropical rainforests.</title>
        <authorList>
            <person name="Ng K.K.S."/>
            <person name="Kobayashi M.J."/>
            <person name="Fawcett J.A."/>
            <person name="Hatakeyama M."/>
            <person name="Paape T."/>
            <person name="Ng C.H."/>
            <person name="Ang C.C."/>
            <person name="Tnah L.H."/>
            <person name="Lee C.T."/>
            <person name="Nishiyama T."/>
            <person name="Sese J."/>
            <person name="O'Brien M.J."/>
            <person name="Copetti D."/>
            <person name="Mohd Noor M.I."/>
            <person name="Ong R.C."/>
            <person name="Putra M."/>
            <person name="Sireger I.Z."/>
            <person name="Indrioko S."/>
            <person name="Kosugi Y."/>
            <person name="Izuno A."/>
            <person name="Isagi Y."/>
            <person name="Lee S.L."/>
            <person name="Shimizu K.K."/>
        </authorList>
    </citation>
    <scope>NUCLEOTIDE SEQUENCE [LARGE SCALE GENOMIC DNA]</scope>
    <source>
        <strain evidence="2">214</strain>
    </source>
</reference>
<organism evidence="2 3">
    <name type="scientific">Rubroshorea leprosula</name>
    <dbReference type="NCBI Taxonomy" id="152421"/>
    <lineage>
        <taxon>Eukaryota</taxon>
        <taxon>Viridiplantae</taxon>
        <taxon>Streptophyta</taxon>
        <taxon>Embryophyta</taxon>
        <taxon>Tracheophyta</taxon>
        <taxon>Spermatophyta</taxon>
        <taxon>Magnoliopsida</taxon>
        <taxon>eudicotyledons</taxon>
        <taxon>Gunneridae</taxon>
        <taxon>Pentapetalae</taxon>
        <taxon>rosids</taxon>
        <taxon>malvids</taxon>
        <taxon>Malvales</taxon>
        <taxon>Dipterocarpaceae</taxon>
        <taxon>Rubroshorea</taxon>
    </lineage>
</organism>
<name>A0AAV5LVZ7_9ROSI</name>
<evidence type="ECO:0000313" key="2">
    <source>
        <dbReference type="EMBL" id="GKV41368.1"/>
    </source>
</evidence>
<feature type="transmembrane region" description="Helical" evidence="1">
    <location>
        <begin position="394"/>
        <end position="415"/>
    </location>
</feature>
<proteinExistence type="predicted"/>
<dbReference type="Pfam" id="PF03140">
    <property type="entry name" value="DUF247"/>
    <property type="match status" value="1"/>
</dbReference>
<protein>
    <submittedName>
        <fullName evidence="2">Uncharacterized protein</fullName>
    </submittedName>
</protein>
<dbReference type="PANTHER" id="PTHR31170">
    <property type="entry name" value="BNAC04G53230D PROTEIN"/>
    <property type="match status" value="1"/>
</dbReference>
<dbReference type="EMBL" id="BPVZ01000149">
    <property type="protein sequence ID" value="GKV41368.1"/>
    <property type="molecule type" value="Genomic_DNA"/>
</dbReference>
<dbReference type="PANTHER" id="PTHR31170:SF17">
    <property type="match status" value="1"/>
</dbReference>
<keyword evidence="1" id="KW-0472">Membrane</keyword>
<keyword evidence="1" id="KW-1133">Transmembrane helix</keyword>
<comment type="caution">
    <text evidence="2">The sequence shown here is derived from an EMBL/GenBank/DDBJ whole genome shotgun (WGS) entry which is preliminary data.</text>
</comment>
<gene>
    <name evidence="2" type="ORF">SLEP1_g48910</name>
</gene>
<evidence type="ECO:0000313" key="3">
    <source>
        <dbReference type="Proteomes" id="UP001054252"/>
    </source>
</evidence>
<dbReference type="AlphaFoldDB" id="A0AAV5LVZ7"/>
<keyword evidence="1" id="KW-0812">Transmembrane</keyword>
<sequence>MMAGEIESMASNMRSKMRGDTKSSSTPCIFRIPSILRRHNKEAYIPNAFSIGPFHHGEKHLEDKEKIKFDYLLGLLDRYGDLEATLMKCIREITNYETKARECYAEEILMSKQAFIEMLVLDGCFIVELFRKDAGEVRKIENDPIFSTSCMLQFLHHDLILLENQIPWFVLELLFSLTSDSSETKSLLQLTLDFFENIFSSEKSPIQLDLFANQEIQHILDLIRSSLVLPLGEQQGQEESPVSWRPIPSATSIKESGIIFRKVRSRSILDVKFRRGTLEMSPILIQETVEPAFRNLISYEQCYPNCPPRVTSYAILLDNLINNEGDMEELSKSGILINWLNPHDTTQFFKMLYHDAFLKEFHYQKLCWEVNEYQQKFWPKWRAFYTRNYFAKPWAIVSQIVAAIVLILAFLQTIYSMKC</sequence>
<accession>A0AAV5LVZ7</accession>
<dbReference type="Proteomes" id="UP001054252">
    <property type="component" value="Unassembled WGS sequence"/>
</dbReference>